<evidence type="ECO:0000313" key="3">
    <source>
        <dbReference type="Proteomes" id="UP001233999"/>
    </source>
</evidence>
<name>A0AAD8EPB6_DIPPU</name>
<evidence type="ECO:0000313" key="2">
    <source>
        <dbReference type="EMBL" id="KAJ9598180.1"/>
    </source>
</evidence>
<keyword evidence="1" id="KW-0732">Signal</keyword>
<accession>A0AAD8EPB6</accession>
<dbReference type="AlphaFoldDB" id="A0AAD8EPB6"/>
<feature type="signal peptide" evidence="1">
    <location>
        <begin position="1"/>
        <end position="20"/>
    </location>
</feature>
<gene>
    <name evidence="2" type="ORF">L9F63_011142</name>
</gene>
<feature type="non-terminal residue" evidence="2">
    <location>
        <position position="139"/>
    </location>
</feature>
<evidence type="ECO:0000256" key="1">
    <source>
        <dbReference type="SAM" id="SignalP"/>
    </source>
</evidence>
<feature type="non-terminal residue" evidence="2">
    <location>
        <position position="1"/>
    </location>
</feature>
<feature type="chain" id="PRO_5041974049" evidence="1">
    <location>
        <begin position="21"/>
        <end position="139"/>
    </location>
</feature>
<proteinExistence type="predicted"/>
<reference evidence="2" key="1">
    <citation type="journal article" date="2023" name="IScience">
        <title>Live-bearing cockroach genome reveals convergent evolutionary mechanisms linked to viviparity in insects and beyond.</title>
        <authorList>
            <person name="Fouks B."/>
            <person name="Harrison M.C."/>
            <person name="Mikhailova A.A."/>
            <person name="Marchal E."/>
            <person name="English S."/>
            <person name="Carruthers M."/>
            <person name="Jennings E.C."/>
            <person name="Chiamaka E.L."/>
            <person name="Frigard R.A."/>
            <person name="Pippel M."/>
            <person name="Attardo G.M."/>
            <person name="Benoit J.B."/>
            <person name="Bornberg-Bauer E."/>
            <person name="Tobe S.S."/>
        </authorList>
    </citation>
    <scope>NUCLEOTIDE SEQUENCE</scope>
    <source>
        <strain evidence="2">Stay&amp;Tobe</strain>
    </source>
</reference>
<comment type="caution">
    <text evidence="2">The sequence shown here is derived from an EMBL/GenBank/DDBJ whole genome shotgun (WGS) entry which is preliminary data.</text>
</comment>
<dbReference type="Proteomes" id="UP001233999">
    <property type="component" value="Unassembled WGS sequence"/>
</dbReference>
<reference evidence="2" key="2">
    <citation type="submission" date="2023-05" db="EMBL/GenBank/DDBJ databases">
        <authorList>
            <person name="Fouks B."/>
        </authorList>
    </citation>
    <scope>NUCLEOTIDE SEQUENCE</scope>
    <source>
        <strain evidence="2">Stay&amp;Tobe</strain>
        <tissue evidence="2">Testes</tissue>
    </source>
</reference>
<organism evidence="2 3">
    <name type="scientific">Diploptera punctata</name>
    <name type="common">Pacific beetle cockroach</name>
    <dbReference type="NCBI Taxonomy" id="6984"/>
    <lineage>
        <taxon>Eukaryota</taxon>
        <taxon>Metazoa</taxon>
        <taxon>Ecdysozoa</taxon>
        <taxon>Arthropoda</taxon>
        <taxon>Hexapoda</taxon>
        <taxon>Insecta</taxon>
        <taxon>Pterygota</taxon>
        <taxon>Neoptera</taxon>
        <taxon>Polyneoptera</taxon>
        <taxon>Dictyoptera</taxon>
        <taxon>Blattodea</taxon>
        <taxon>Blaberoidea</taxon>
        <taxon>Blaberidae</taxon>
        <taxon>Diplopterinae</taxon>
        <taxon>Diploptera</taxon>
    </lineage>
</organism>
<dbReference type="EMBL" id="JASPKZ010001240">
    <property type="protein sequence ID" value="KAJ9598180.1"/>
    <property type="molecule type" value="Genomic_DNA"/>
</dbReference>
<protein>
    <submittedName>
        <fullName evidence="2">Uncharacterized protein</fullName>
    </submittedName>
</protein>
<keyword evidence="3" id="KW-1185">Reference proteome</keyword>
<sequence>PIIWILLLPFKELILEFSAGFCFSSQGRFYIRRLKPLEYKFGPVAGKDNPQLTALTISCVTLQYRRLLVTIELFSKLPSVLLCLKEHRSMSLKIYIHINLLNNLNLFTRLRSCFRRVCIRLCITYFCAGYWSYMVFNTY</sequence>